<feature type="compositionally biased region" description="Basic and acidic residues" evidence="1">
    <location>
        <begin position="1"/>
        <end position="21"/>
    </location>
</feature>
<feature type="compositionally biased region" description="Basic and acidic residues" evidence="1">
    <location>
        <begin position="100"/>
        <end position="109"/>
    </location>
</feature>
<evidence type="ECO:0000313" key="2">
    <source>
        <dbReference type="EMBL" id="KAG0589103.1"/>
    </source>
</evidence>
<dbReference type="Proteomes" id="UP000822688">
    <property type="component" value="Chromosome 2"/>
</dbReference>
<gene>
    <name evidence="2" type="ORF">KC19_2G291700</name>
</gene>
<dbReference type="AlphaFoldDB" id="A0A8T0J2Y9"/>
<keyword evidence="3" id="KW-1185">Reference proteome</keyword>
<name>A0A8T0J2Y9_CERPU</name>
<comment type="caution">
    <text evidence="2">The sequence shown here is derived from an EMBL/GenBank/DDBJ whole genome shotgun (WGS) entry which is preliminary data.</text>
</comment>
<proteinExistence type="predicted"/>
<evidence type="ECO:0000256" key="1">
    <source>
        <dbReference type="SAM" id="MobiDB-lite"/>
    </source>
</evidence>
<accession>A0A8T0J2Y9</accession>
<protein>
    <submittedName>
        <fullName evidence="2">Uncharacterized protein</fullName>
    </submittedName>
</protein>
<feature type="region of interest" description="Disordered" evidence="1">
    <location>
        <begin position="1"/>
        <end position="49"/>
    </location>
</feature>
<evidence type="ECO:0000313" key="3">
    <source>
        <dbReference type="Proteomes" id="UP000822688"/>
    </source>
</evidence>
<organism evidence="2 3">
    <name type="scientific">Ceratodon purpureus</name>
    <name type="common">Fire moss</name>
    <name type="synonym">Dicranum purpureum</name>
    <dbReference type="NCBI Taxonomy" id="3225"/>
    <lineage>
        <taxon>Eukaryota</taxon>
        <taxon>Viridiplantae</taxon>
        <taxon>Streptophyta</taxon>
        <taxon>Embryophyta</taxon>
        <taxon>Bryophyta</taxon>
        <taxon>Bryophytina</taxon>
        <taxon>Bryopsida</taxon>
        <taxon>Dicranidae</taxon>
        <taxon>Pseudoditrichales</taxon>
        <taxon>Ditrichaceae</taxon>
        <taxon>Ceratodon</taxon>
    </lineage>
</organism>
<reference evidence="2" key="1">
    <citation type="submission" date="2020-06" db="EMBL/GenBank/DDBJ databases">
        <title>WGS assembly of Ceratodon purpureus strain R40.</title>
        <authorList>
            <person name="Carey S.B."/>
            <person name="Jenkins J."/>
            <person name="Shu S."/>
            <person name="Lovell J.T."/>
            <person name="Sreedasyam A."/>
            <person name="Maumus F."/>
            <person name="Tiley G.P."/>
            <person name="Fernandez-Pozo N."/>
            <person name="Barry K."/>
            <person name="Chen C."/>
            <person name="Wang M."/>
            <person name="Lipzen A."/>
            <person name="Daum C."/>
            <person name="Saski C.A."/>
            <person name="Payton A.C."/>
            <person name="Mcbreen J.C."/>
            <person name="Conrad R.E."/>
            <person name="Kollar L.M."/>
            <person name="Olsson S."/>
            <person name="Huttunen S."/>
            <person name="Landis J.B."/>
            <person name="Wickett N.J."/>
            <person name="Johnson M.G."/>
            <person name="Rensing S.A."/>
            <person name="Grimwood J."/>
            <person name="Schmutz J."/>
            <person name="Mcdaniel S.F."/>
        </authorList>
    </citation>
    <scope>NUCLEOTIDE SEQUENCE</scope>
    <source>
        <strain evidence="2">R40</strain>
    </source>
</reference>
<dbReference type="EMBL" id="CM026422">
    <property type="protein sequence ID" value="KAG0589103.1"/>
    <property type="molecule type" value="Genomic_DNA"/>
</dbReference>
<sequence>MSRQCRRESTMGRSQSIDKKPGPSPKPMYHSRVTITATSGGNAGSEGAYNPRVWAMSIPRPPGNPFKAHVKGKTLGASERTSELGSGLAKQGGGRGRERRNREDYFDKE</sequence>
<feature type="region of interest" description="Disordered" evidence="1">
    <location>
        <begin position="72"/>
        <end position="109"/>
    </location>
</feature>